<sequence length="305" mass="33942">MSDESKIAETGTLEARVRELEAQIESLSSQLKPDSLAKRIDSSYLSTNNLRVFLQILALIQTVFVAGAIAFGFVGFTNIMAIRTETEKVREAGKTIENSVKRAAEAESTIRTQVAAFDERLKRVDATFGEKQKQMDQKLVLVQTSVDNATKTMQRKTEDSLNSMKGNMDQRLADAEKEIRKVNKQLSSISTTFNKVGISNEKILSAREKQLLFLLAKEIDPDNPIFNFNTGILAFSFGRYDEAIIALDKVIKAQNVPSNIITKAKETRSTSMKLKQSPPEVKANEPKGVAIGDYVILQLHLNSRP</sequence>
<dbReference type="KEGG" id="dog:HP555_05555"/>
<evidence type="ECO:0000256" key="1">
    <source>
        <dbReference type="SAM" id="Coils"/>
    </source>
</evidence>
<evidence type="ECO:0000313" key="4">
    <source>
        <dbReference type="Proteomes" id="UP000596092"/>
    </source>
</evidence>
<keyword evidence="2" id="KW-0812">Transmembrane</keyword>
<evidence type="ECO:0000256" key="2">
    <source>
        <dbReference type="SAM" id="Phobius"/>
    </source>
</evidence>
<feature type="transmembrane region" description="Helical" evidence="2">
    <location>
        <begin position="52"/>
        <end position="76"/>
    </location>
</feature>
<dbReference type="AlphaFoldDB" id="A0A7T5VCI2"/>
<name>A0A7T5VCI2_9BACT</name>
<accession>A0A7T5VCI2</accession>
<keyword evidence="2" id="KW-1133">Transmembrane helix</keyword>
<dbReference type="Gene3D" id="1.25.40.10">
    <property type="entry name" value="Tetratricopeptide repeat domain"/>
    <property type="match status" value="1"/>
</dbReference>
<keyword evidence="1" id="KW-0175">Coiled coil</keyword>
<evidence type="ECO:0008006" key="5">
    <source>
        <dbReference type="Google" id="ProtNLM"/>
    </source>
</evidence>
<dbReference type="RefSeq" id="WP_199264189.1">
    <property type="nucleotide sequence ID" value="NZ_CP054140.1"/>
</dbReference>
<proteinExistence type="predicted"/>
<dbReference type="Proteomes" id="UP000596092">
    <property type="component" value="Chromosome"/>
</dbReference>
<protein>
    <recommendedName>
        <fullName evidence="5">Tetratricopeptide repeat protein</fullName>
    </recommendedName>
</protein>
<keyword evidence="4" id="KW-1185">Reference proteome</keyword>
<feature type="coiled-coil region" evidence="1">
    <location>
        <begin position="165"/>
        <end position="192"/>
    </location>
</feature>
<dbReference type="InterPro" id="IPR011990">
    <property type="entry name" value="TPR-like_helical_dom_sf"/>
</dbReference>
<dbReference type="SUPFAM" id="SSF48452">
    <property type="entry name" value="TPR-like"/>
    <property type="match status" value="1"/>
</dbReference>
<keyword evidence="2" id="KW-0472">Membrane</keyword>
<reference evidence="3 4" key="1">
    <citation type="submission" date="2020-05" db="EMBL/GenBank/DDBJ databases">
        <title>Complete genome of Desulfobulbus oligotrophicus.</title>
        <authorList>
            <person name="Podar M."/>
        </authorList>
    </citation>
    <scope>NUCLEOTIDE SEQUENCE [LARGE SCALE GENOMIC DNA]</scope>
    <source>
        <strain evidence="3 4">Prop6</strain>
    </source>
</reference>
<gene>
    <name evidence="3" type="ORF">HP555_05555</name>
</gene>
<evidence type="ECO:0000313" key="3">
    <source>
        <dbReference type="EMBL" id="QQG65368.1"/>
    </source>
</evidence>
<organism evidence="3 4">
    <name type="scientific">Desulfobulbus oligotrophicus</name>
    <dbReference type="NCBI Taxonomy" id="1909699"/>
    <lineage>
        <taxon>Bacteria</taxon>
        <taxon>Pseudomonadati</taxon>
        <taxon>Thermodesulfobacteriota</taxon>
        <taxon>Desulfobulbia</taxon>
        <taxon>Desulfobulbales</taxon>
        <taxon>Desulfobulbaceae</taxon>
        <taxon>Desulfobulbus</taxon>
    </lineage>
</organism>
<dbReference type="EMBL" id="CP054140">
    <property type="protein sequence ID" value="QQG65368.1"/>
    <property type="molecule type" value="Genomic_DNA"/>
</dbReference>